<evidence type="ECO:0000313" key="2">
    <source>
        <dbReference type="Proteomes" id="UP000824066"/>
    </source>
</evidence>
<dbReference type="EMBL" id="CP077080">
    <property type="protein sequence ID" value="QXI55630.1"/>
    <property type="molecule type" value="Genomic_DNA"/>
</dbReference>
<organism evidence="1 2">
    <name type="scientific">Pseudomonas canavaninivorans</name>
    <dbReference type="NCBI Taxonomy" id="2842348"/>
    <lineage>
        <taxon>Bacteria</taxon>
        <taxon>Pseudomonadati</taxon>
        <taxon>Pseudomonadota</taxon>
        <taxon>Gammaproteobacteria</taxon>
        <taxon>Pseudomonadales</taxon>
        <taxon>Pseudomonadaceae</taxon>
        <taxon>Pseudomonas</taxon>
    </lineage>
</organism>
<evidence type="ECO:0000313" key="1">
    <source>
        <dbReference type="EMBL" id="QXI55630.1"/>
    </source>
</evidence>
<keyword evidence="2" id="KW-1185">Reference proteome</keyword>
<sequence length="97" mass="10234">MSSSALFEASGQMAGFVVIGAETSYTSSRCFFDVKKTPAGQDNPVTRLDQRNGQIIAIVSSPTGLGNTGGNRADQGSGSCHANSFSMVYRRIAGYFE</sequence>
<dbReference type="Proteomes" id="UP000824066">
    <property type="component" value="Chromosome"/>
</dbReference>
<name>A0ABX8QJP9_PSECO</name>
<proteinExistence type="predicted"/>
<gene>
    <name evidence="1" type="ORF">KSS97_12060</name>
</gene>
<reference evidence="1 2" key="1">
    <citation type="journal article" date="2021" name="Microorganisms">
        <title>The Ever-Expanding Pseudomonas Genus: Description of 43 New Species and Partition of the Pseudomonas putida Group.</title>
        <authorList>
            <person name="Girard L."/>
            <person name="Lood C."/>
            <person name="Hofte M."/>
            <person name="Vandamme P."/>
            <person name="Rokni-Zadeh H."/>
            <person name="van Noort V."/>
            <person name="Lavigne R."/>
            <person name="De Mot R."/>
        </authorList>
    </citation>
    <scope>NUCLEOTIDE SEQUENCE [LARGE SCALE GENOMIC DNA]</scope>
    <source>
        <strain evidence="1 2">SWRI17</strain>
    </source>
</reference>
<protein>
    <submittedName>
        <fullName evidence="1">Uncharacterized protein</fullName>
    </submittedName>
</protein>
<accession>A0ABX8QJP9</accession>